<keyword evidence="3" id="KW-1185">Reference proteome</keyword>
<reference evidence="2 3" key="1">
    <citation type="submission" date="2020-03" db="EMBL/GenBank/DDBJ databases">
        <title>Dissostichus mawsoni Genome sequencing and assembly.</title>
        <authorList>
            <person name="Park H."/>
        </authorList>
    </citation>
    <scope>NUCLEOTIDE SEQUENCE [LARGE SCALE GENOMIC DNA]</scope>
    <source>
        <strain evidence="2">DM0001</strain>
        <tissue evidence="2">Muscle</tissue>
    </source>
</reference>
<feature type="compositionally biased region" description="Basic and acidic residues" evidence="1">
    <location>
        <begin position="114"/>
        <end position="135"/>
    </location>
</feature>
<dbReference type="AlphaFoldDB" id="A0A7J5ZBR7"/>
<evidence type="ECO:0000313" key="3">
    <source>
        <dbReference type="Proteomes" id="UP000518266"/>
    </source>
</evidence>
<evidence type="ECO:0000256" key="1">
    <source>
        <dbReference type="SAM" id="MobiDB-lite"/>
    </source>
</evidence>
<proteinExistence type="predicted"/>
<evidence type="ECO:0000313" key="2">
    <source>
        <dbReference type="EMBL" id="KAF3859234.1"/>
    </source>
</evidence>
<name>A0A7J5ZBR7_DISMA</name>
<dbReference type="Proteomes" id="UP000518266">
    <property type="component" value="Unassembled WGS sequence"/>
</dbReference>
<feature type="region of interest" description="Disordered" evidence="1">
    <location>
        <begin position="94"/>
        <end position="135"/>
    </location>
</feature>
<comment type="caution">
    <text evidence="2">The sequence shown here is derived from an EMBL/GenBank/DDBJ whole genome shotgun (WGS) entry which is preliminary data.</text>
</comment>
<accession>A0A7J5ZBR7</accession>
<dbReference type="EMBL" id="JAAKFY010000003">
    <property type="protein sequence ID" value="KAF3859234.1"/>
    <property type="molecule type" value="Genomic_DNA"/>
</dbReference>
<sequence>MKGKLLQDFEDISLSTTTLCCWHHFHGDTLSVGESPRCNLQLLDLFTEILLKSKQTVALDSETDLGRTMEGYGHEHFVAEARESQKDYRRIVGETQPHVPTFHPGDVKSLSGKPHMDMDMKLQPRDTAPHASRQD</sequence>
<gene>
    <name evidence="2" type="ORF">F7725_021633</name>
</gene>
<organism evidence="2 3">
    <name type="scientific">Dissostichus mawsoni</name>
    <name type="common">Antarctic cod</name>
    <dbReference type="NCBI Taxonomy" id="36200"/>
    <lineage>
        <taxon>Eukaryota</taxon>
        <taxon>Metazoa</taxon>
        <taxon>Chordata</taxon>
        <taxon>Craniata</taxon>
        <taxon>Vertebrata</taxon>
        <taxon>Euteleostomi</taxon>
        <taxon>Actinopterygii</taxon>
        <taxon>Neopterygii</taxon>
        <taxon>Teleostei</taxon>
        <taxon>Neoteleostei</taxon>
        <taxon>Acanthomorphata</taxon>
        <taxon>Eupercaria</taxon>
        <taxon>Perciformes</taxon>
        <taxon>Notothenioidei</taxon>
        <taxon>Nototheniidae</taxon>
        <taxon>Dissostichus</taxon>
    </lineage>
</organism>
<protein>
    <submittedName>
        <fullName evidence="2">Uncharacterized protein</fullName>
    </submittedName>
</protein>